<feature type="region of interest" description="Disordered" evidence="1">
    <location>
        <begin position="92"/>
        <end position="115"/>
    </location>
</feature>
<evidence type="ECO:0000313" key="2">
    <source>
        <dbReference type="EnsemblPlants" id="OBART06G27330.1"/>
    </source>
</evidence>
<accession>A0A0D3GKT2</accession>
<proteinExistence type="predicted"/>
<dbReference type="Proteomes" id="UP000026960">
    <property type="component" value="Chromosome 6"/>
</dbReference>
<evidence type="ECO:0000313" key="3">
    <source>
        <dbReference type="Proteomes" id="UP000026960"/>
    </source>
</evidence>
<evidence type="ECO:0000256" key="1">
    <source>
        <dbReference type="SAM" id="MobiDB-lite"/>
    </source>
</evidence>
<feature type="region of interest" description="Disordered" evidence="1">
    <location>
        <begin position="55"/>
        <end position="77"/>
    </location>
</feature>
<dbReference type="EnsemblPlants" id="OBART06G27330.1">
    <property type="protein sequence ID" value="OBART06G27330.1"/>
    <property type="gene ID" value="OBART06G27330"/>
</dbReference>
<name>A0A0D3GKT2_9ORYZ</name>
<keyword evidence="3" id="KW-1185">Reference proteome</keyword>
<dbReference type="HOGENOM" id="CLU_2112622_0_0_1"/>
<organism evidence="2">
    <name type="scientific">Oryza barthii</name>
    <dbReference type="NCBI Taxonomy" id="65489"/>
    <lineage>
        <taxon>Eukaryota</taxon>
        <taxon>Viridiplantae</taxon>
        <taxon>Streptophyta</taxon>
        <taxon>Embryophyta</taxon>
        <taxon>Tracheophyta</taxon>
        <taxon>Spermatophyta</taxon>
        <taxon>Magnoliopsida</taxon>
        <taxon>Liliopsida</taxon>
        <taxon>Poales</taxon>
        <taxon>Poaceae</taxon>
        <taxon>BOP clade</taxon>
        <taxon>Oryzoideae</taxon>
        <taxon>Oryzeae</taxon>
        <taxon>Oryzinae</taxon>
        <taxon>Oryza</taxon>
    </lineage>
</organism>
<sequence>MGQCYGKGASGRTADDEGGVEGQAHRCPEAVAALAGAPPQVECCQPGAAKGCRRLGERRRGPWLRGRGSGGDQREKLLPVRSDRWKNRLHQATVARRKRPNQENQPHGLSLGDIA</sequence>
<protein>
    <submittedName>
        <fullName evidence="2">Uncharacterized protein</fullName>
    </submittedName>
</protein>
<reference evidence="2" key="2">
    <citation type="submission" date="2015-03" db="UniProtKB">
        <authorList>
            <consortium name="EnsemblPlants"/>
        </authorList>
    </citation>
    <scope>IDENTIFICATION</scope>
</reference>
<reference evidence="2" key="1">
    <citation type="journal article" date="2009" name="Rice">
        <title>De Novo Next Generation Sequencing of Plant Genomes.</title>
        <authorList>
            <person name="Rounsley S."/>
            <person name="Marri P.R."/>
            <person name="Yu Y."/>
            <person name="He R."/>
            <person name="Sisneros N."/>
            <person name="Goicoechea J.L."/>
            <person name="Lee S.J."/>
            <person name="Angelova A."/>
            <person name="Kudrna D."/>
            <person name="Luo M."/>
            <person name="Affourtit J."/>
            <person name="Desany B."/>
            <person name="Knight J."/>
            <person name="Niazi F."/>
            <person name="Egholm M."/>
            <person name="Wing R.A."/>
        </authorList>
    </citation>
    <scope>NUCLEOTIDE SEQUENCE [LARGE SCALE GENOMIC DNA]</scope>
    <source>
        <strain evidence="2">cv. IRGC 105608</strain>
    </source>
</reference>
<dbReference type="Gramene" id="OBART06G27330.1">
    <property type="protein sequence ID" value="OBART06G27330.1"/>
    <property type="gene ID" value="OBART06G27330"/>
</dbReference>
<feature type="region of interest" description="Disordered" evidence="1">
    <location>
        <begin position="1"/>
        <end position="23"/>
    </location>
</feature>
<dbReference type="AlphaFoldDB" id="A0A0D3GKT2"/>
<dbReference type="PaxDb" id="65489-OBART06G27330.1"/>